<proteinExistence type="predicted"/>
<dbReference type="EMBL" id="MSFK01000016">
    <property type="protein sequence ID" value="PWY85888.1"/>
    <property type="molecule type" value="Genomic_DNA"/>
</dbReference>
<evidence type="ECO:0000313" key="3">
    <source>
        <dbReference type="EMBL" id="PWY85888.1"/>
    </source>
</evidence>
<keyword evidence="4" id="KW-1185">Reference proteome</keyword>
<dbReference type="AlphaFoldDB" id="A0A317WLJ5"/>
<keyword evidence="1" id="KW-0378">Hydrolase</keyword>
<name>A0A317WLJ5_9EURO</name>
<dbReference type="GO" id="GO:0009277">
    <property type="term" value="C:fungal-type cell wall"/>
    <property type="evidence" value="ECO:0007669"/>
    <property type="project" value="TreeGrafter"/>
</dbReference>
<dbReference type="PANTHER" id="PTHR20963">
    <property type="entry name" value="MULTIPLE INOSITOL POLYPHOSPHATE PHOSPHATASE-RELATED"/>
    <property type="match status" value="1"/>
</dbReference>
<accession>A0A317WLJ5</accession>
<sequence length="272" mass="30094">MTPPSTLPPQQAATSPGPPTSSATPPSTPTTSTTRLDTHRLPLLPNQLDRPITDDHLEKLTLVGLQEATTLGYQFRQRYPHLHTNKIWSSTAERTTKSAQGFISGYTNNQTHMDLISVPEIPATAVPTKIPSQKPTPPLITRLNHLAPTFNFTSSDITAMFELCGYETVIRGSSPFCSPHLFTPTEWLSFEYANDLMYFHNTGYGRPLSPVLGFPWVNASYSLLASNTSDQDIYVSFTHREVPPTVVTALGLFNNSAYSGRITLMRVCPWGR</sequence>
<dbReference type="OrthoDB" id="6509975at2759"/>
<feature type="region of interest" description="Disordered" evidence="2">
    <location>
        <begin position="1"/>
        <end position="50"/>
    </location>
</feature>
<dbReference type="SUPFAM" id="SSF53254">
    <property type="entry name" value="Phosphoglycerate mutase-like"/>
    <property type="match status" value="1"/>
</dbReference>
<dbReference type="Proteomes" id="UP000246702">
    <property type="component" value="Unassembled WGS sequence"/>
</dbReference>
<dbReference type="GO" id="GO:0003993">
    <property type="term" value="F:acid phosphatase activity"/>
    <property type="evidence" value="ECO:0007669"/>
    <property type="project" value="TreeGrafter"/>
</dbReference>
<organism evidence="3 4">
    <name type="scientific">Aspergillus sclerotioniger CBS 115572</name>
    <dbReference type="NCBI Taxonomy" id="1450535"/>
    <lineage>
        <taxon>Eukaryota</taxon>
        <taxon>Fungi</taxon>
        <taxon>Dikarya</taxon>
        <taxon>Ascomycota</taxon>
        <taxon>Pezizomycotina</taxon>
        <taxon>Eurotiomycetes</taxon>
        <taxon>Eurotiomycetidae</taxon>
        <taxon>Eurotiales</taxon>
        <taxon>Aspergillaceae</taxon>
        <taxon>Aspergillus</taxon>
        <taxon>Aspergillus subgen. Circumdati</taxon>
    </lineage>
</organism>
<dbReference type="InterPro" id="IPR000560">
    <property type="entry name" value="His_Pase_clade-2"/>
</dbReference>
<gene>
    <name evidence="3" type="ORF">BO94DRAFT_625004</name>
</gene>
<protein>
    <submittedName>
        <fullName evidence="3">Phosphoglycerate mutase-like protein</fullName>
    </submittedName>
</protein>
<dbReference type="CDD" id="cd07061">
    <property type="entry name" value="HP_HAP_like"/>
    <property type="match status" value="1"/>
</dbReference>
<dbReference type="STRING" id="1450535.A0A317WLJ5"/>
<evidence type="ECO:0000313" key="4">
    <source>
        <dbReference type="Proteomes" id="UP000246702"/>
    </source>
</evidence>
<dbReference type="Pfam" id="PF00328">
    <property type="entry name" value="His_Phos_2"/>
    <property type="match status" value="2"/>
</dbReference>
<reference evidence="3 4" key="1">
    <citation type="submission" date="2016-12" db="EMBL/GenBank/DDBJ databases">
        <title>The genomes of Aspergillus section Nigri reveals drivers in fungal speciation.</title>
        <authorList>
            <consortium name="DOE Joint Genome Institute"/>
            <person name="Vesth T.C."/>
            <person name="Nybo J."/>
            <person name="Theobald S."/>
            <person name="Brandl J."/>
            <person name="Frisvad J.C."/>
            <person name="Nielsen K.F."/>
            <person name="Lyhne E.K."/>
            <person name="Kogle M.E."/>
            <person name="Kuo A."/>
            <person name="Riley R."/>
            <person name="Clum A."/>
            <person name="Nolan M."/>
            <person name="Lipzen A."/>
            <person name="Salamov A."/>
            <person name="Henrissat B."/>
            <person name="Wiebenga A."/>
            <person name="De Vries R.P."/>
            <person name="Grigoriev I.V."/>
            <person name="Mortensen U.H."/>
            <person name="Andersen M.R."/>
            <person name="Baker S.E."/>
        </authorList>
    </citation>
    <scope>NUCLEOTIDE SEQUENCE [LARGE SCALE GENOMIC DNA]</scope>
    <source>
        <strain evidence="3 4">CBS 115572</strain>
    </source>
</reference>
<dbReference type="Gene3D" id="3.40.50.1240">
    <property type="entry name" value="Phosphoglycerate mutase-like"/>
    <property type="match status" value="1"/>
</dbReference>
<dbReference type="GeneID" id="37119398"/>
<evidence type="ECO:0000256" key="1">
    <source>
        <dbReference type="ARBA" id="ARBA00022801"/>
    </source>
</evidence>
<dbReference type="PANTHER" id="PTHR20963:SF14">
    <property type="entry name" value="ACID PHOSPHATASE, PUTATIVE-RELATED"/>
    <property type="match status" value="1"/>
</dbReference>
<evidence type="ECO:0000256" key="2">
    <source>
        <dbReference type="SAM" id="MobiDB-lite"/>
    </source>
</evidence>
<dbReference type="RefSeq" id="XP_025466905.1">
    <property type="nucleotide sequence ID" value="XM_025617255.1"/>
</dbReference>
<feature type="compositionally biased region" description="Low complexity" evidence="2">
    <location>
        <begin position="12"/>
        <end position="34"/>
    </location>
</feature>
<comment type="caution">
    <text evidence="3">The sequence shown here is derived from an EMBL/GenBank/DDBJ whole genome shotgun (WGS) entry which is preliminary data.</text>
</comment>
<dbReference type="InterPro" id="IPR029033">
    <property type="entry name" value="His_PPase_superfam"/>
</dbReference>